<organism evidence="2 3">
    <name type="scientific">Diaphorina citri</name>
    <name type="common">Asian citrus psyllid</name>
    <dbReference type="NCBI Taxonomy" id="121845"/>
    <lineage>
        <taxon>Eukaryota</taxon>
        <taxon>Metazoa</taxon>
        <taxon>Ecdysozoa</taxon>
        <taxon>Arthropoda</taxon>
        <taxon>Hexapoda</taxon>
        <taxon>Insecta</taxon>
        <taxon>Pterygota</taxon>
        <taxon>Neoptera</taxon>
        <taxon>Paraneoptera</taxon>
        <taxon>Hemiptera</taxon>
        <taxon>Sternorrhyncha</taxon>
        <taxon>Psylloidea</taxon>
        <taxon>Psyllidae</taxon>
        <taxon>Diaphorininae</taxon>
        <taxon>Diaphorina</taxon>
    </lineage>
</organism>
<dbReference type="Pfam" id="PF17921">
    <property type="entry name" value="Integrase_H2C2"/>
    <property type="match status" value="1"/>
</dbReference>
<dbReference type="InterPro" id="IPR005312">
    <property type="entry name" value="DUF1759"/>
</dbReference>
<dbReference type="Pfam" id="PF03564">
    <property type="entry name" value="DUF1759"/>
    <property type="match status" value="1"/>
</dbReference>
<dbReference type="KEGG" id="dci:103505560"/>
<dbReference type="RefSeq" id="XP_026676670.1">
    <property type="nucleotide sequence ID" value="XM_026820869.1"/>
</dbReference>
<dbReference type="GeneID" id="103505560"/>
<sequence>MTPTPMSVQQKVAKYVGLREKYFNSIKATYNISLDVSKRKEFLARAGKVDLTFDSYESTQVELISLNAQISEENAADRADTIASQEECEKMYYAIVAAREELTPPSTAAPPTVPAPVDSKPRIPKINIEPFTGAIENFSSFKSLFDTLIHQSNLSDIEKFSYLLSLLKGKALNLIKTFDFNEANYRRAYDKLCSEYTNQRLVATHFLNKVLSFKPSGAETPAALRQFLDGYYVDAESIRDLGMADLADFIFLHIALKNIPVETRRMFEHEHIENEHIPTLRDLMVYVKNRLSILEMVPADQRKQPSISTTATRSYMSMATTSQDSDRTWSPGKSHNTCPQCGNAHLLHQCAEFLKLSPYQRKDAVFKAKLCTACLGPHRLAQCKSTYSCRVCHNKAHHTTLHVPAKTNFENSKPIAQTSSNEHQALTCQQSSTTILLGTATARAQCASGFWHNVRLVIDPGSMVNFVTSSLAQTLQLPRSSSNTNITGLGLTPVKTVQSVIKFNLAPISPCPPPIELNATIIPTISAEIPATPVPPHIASQFQNLADHSIFVKPSKVDILLGAAHLSKILLPGQAIVPGQPSCWPTIFGNILLGEIPGSDTAPSHQSLFINSQDDILSNQLKQFWEIEEAVPQKILSPEDKACEKHFLETYQRNQCGQFIIRLPFKDYPPDLGSTRETAIRQFHNLENRLAKNEEIKAMYHANLQGYIDQEQLEVADTASNYILPHHAVVKESSSHPLRIVFNASQVSTNKKSLNETMFVGPKLQQDVGDVILRFRLHAVALCTDIRQMYRCVILHPDDRKYQHIFWRFNKSEPVQEWELKRLTFGFTPASYIAQKCLQILAESEKEKFPTASQVLLDGCYVDDIVTGAATPEEAIELRHNITALLRSGGFELKKFSSSSPDVLADIPLEDQEHSLALHDPGLKVLGLSWNPALDQFQYNIKIQKTATVTKRTLLSHVASIFDINGYLAHLVIFLKILIQKLWIAKGNWDDQVPPHVMDDWKKFVDELPCLENLHIPRYISNNEVTSFELIAFCDASSAAMSAVIYLYVSCSDGTILVNLLRAKSKVAPLKTLSIPRLELSAAHLLAKLIKGLDKFIKSRKIESVTCFSDSTTALAWIQTPPYRLKTFVANRVATISETVSPSQWRYVPTDQNPADLASRGLTPAQVISQYDFWYHGPTFLQNDRSTWPSTPALPSTAELPELKPNVVLAAQPAVVPELISVIEKYSSLTKVQYVIAWILRFVNNCRCPKENRKYGFLSPAEIDKAMLVCVKTTQQFYFADLIAELKREKPILGPIKNLSPFLSDGTLMVGGRLRNAPIPAASRHPMLLSAKCHLAKLIINHLHLYSLHGGARLIQSLLQRQYWIVGARNLIKKCIFSCLKCYKLSATVQPPYMGDIPLSRFAQGRCFINVAIDFAGPYLLKSGPRRNSPIVKSYLVVFVCMSVKAVHLELANSLTTESCLAALDRFIARRGKPNRIYSDQGTNFKASARHLSEVQQYLKIASPCINEHLASRGIKWNFHPPGAPNFSGLAEAGVKSAKHHLTRLLDGRPLYQEELCTLLCEVEACLNSRPLGFISTLPDDGFDYLTPGHFLVGAPLLARPEYDVADESITPLRRWKLLTRINQNLWRRWSNEYLHTQIQRLKWQKTGTNLKVGDPVFVIGEKIVKSYLVVFVCMSVKAVHLELANSLTTESCLAALDRFIARRGKPNRIYSDQGTNFKASARHLSEVQQYLKI</sequence>
<dbReference type="InterPro" id="IPR041588">
    <property type="entry name" value="Integrase_H2C2"/>
</dbReference>
<protein>
    <submittedName>
        <fullName evidence="3">Uncharacterized protein LOC103505560</fullName>
    </submittedName>
</protein>
<dbReference type="PaxDb" id="121845-A0A3Q0IQQ3"/>
<proteinExistence type="predicted"/>
<dbReference type="GO" id="GO:0015074">
    <property type="term" value="P:DNA integration"/>
    <property type="evidence" value="ECO:0007669"/>
    <property type="project" value="InterPro"/>
</dbReference>
<evidence type="ECO:0000313" key="2">
    <source>
        <dbReference type="Proteomes" id="UP000079169"/>
    </source>
</evidence>
<dbReference type="SUPFAM" id="SSF56672">
    <property type="entry name" value="DNA/RNA polymerases"/>
    <property type="match status" value="1"/>
</dbReference>
<dbReference type="Pfam" id="PF18701">
    <property type="entry name" value="DUF5641"/>
    <property type="match status" value="1"/>
</dbReference>
<dbReference type="InterPro" id="IPR012337">
    <property type="entry name" value="RNaseH-like_sf"/>
</dbReference>
<dbReference type="GO" id="GO:0003676">
    <property type="term" value="F:nucleic acid binding"/>
    <property type="evidence" value="ECO:0007669"/>
    <property type="project" value="InterPro"/>
</dbReference>
<evidence type="ECO:0000313" key="3">
    <source>
        <dbReference type="RefSeq" id="XP_026676670.1"/>
    </source>
</evidence>
<dbReference type="InterPro" id="IPR001584">
    <property type="entry name" value="Integrase_cat-core"/>
</dbReference>
<dbReference type="SUPFAM" id="SSF53098">
    <property type="entry name" value="Ribonuclease H-like"/>
    <property type="match status" value="2"/>
</dbReference>
<dbReference type="GO" id="GO:0042575">
    <property type="term" value="C:DNA polymerase complex"/>
    <property type="evidence" value="ECO:0007669"/>
    <property type="project" value="UniProtKB-ARBA"/>
</dbReference>
<feature type="domain" description="Integrase catalytic" evidence="1">
    <location>
        <begin position="1394"/>
        <end position="1596"/>
    </location>
</feature>
<dbReference type="InterPro" id="IPR040676">
    <property type="entry name" value="DUF5641"/>
</dbReference>
<dbReference type="Gene3D" id="3.30.70.270">
    <property type="match status" value="1"/>
</dbReference>
<accession>A0A3Q0IQQ3</accession>
<dbReference type="PANTHER" id="PTHR47331:SF1">
    <property type="entry name" value="GAG-LIKE PROTEIN"/>
    <property type="match status" value="1"/>
</dbReference>
<dbReference type="InterPro" id="IPR043128">
    <property type="entry name" value="Rev_trsase/Diguanyl_cyclase"/>
</dbReference>
<dbReference type="Gene3D" id="3.10.10.10">
    <property type="entry name" value="HIV Type 1 Reverse Transcriptase, subunit A, domain 1"/>
    <property type="match status" value="1"/>
</dbReference>
<dbReference type="Gene3D" id="3.30.420.10">
    <property type="entry name" value="Ribonuclease H-like superfamily/Ribonuclease H"/>
    <property type="match status" value="2"/>
</dbReference>
<dbReference type="STRING" id="121845.A0A3Q0IQQ3"/>
<dbReference type="Proteomes" id="UP000079169">
    <property type="component" value="Unplaced"/>
</dbReference>
<keyword evidence="2" id="KW-1185">Reference proteome</keyword>
<feature type="non-terminal residue" evidence="3">
    <location>
        <position position="1734"/>
    </location>
</feature>
<dbReference type="OMA" id="HECCEYL"/>
<dbReference type="InterPro" id="IPR036397">
    <property type="entry name" value="RNaseH_sf"/>
</dbReference>
<name>A0A3Q0IQQ3_DIACI</name>
<dbReference type="PANTHER" id="PTHR47331">
    <property type="entry name" value="PHD-TYPE DOMAIN-CONTAINING PROTEIN"/>
    <property type="match status" value="1"/>
</dbReference>
<reference evidence="3" key="1">
    <citation type="submission" date="2025-08" db="UniProtKB">
        <authorList>
            <consortium name="RefSeq"/>
        </authorList>
    </citation>
    <scope>IDENTIFICATION</scope>
</reference>
<dbReference type="Pfam" id="PF05380">
    <property type="entry name" value="Peptidase_A17"/>
    <property type="match status" value="1"/>
</dbReference>
<dbReference type="PROSITE" id="PS50994">
    <property type="entry name" value="INTEGRASE"/>
    <property type="match status" value="2"/>
</dbReference>
<dbReference type="GO" id="GO:0071897">
    <property type="term" value="P:DNA biosynthetic process"/>
    <property type="evidence" value="ECO:0007669"/>
    <property type="project" value="UniProtKB-ARBA"/>
</dbReference>
<dbReference type="InterPro" id="IPR043502">
    <property type="entry name" value="DNA/RNA_pol_sf"/>
</dbReference>
<evidence type="ECO:0000259" key="1">
    <source>
        <dbReference type="PROSITE" id="PS50994"/>
    </source>
</evidence>
<dbReference type="InterPro" id="IPR008042">
    <property type="entry name" value="Retrotrans_Pao"/>
</dbReference>
<gene>
    <name evidence="3" type="primary">LOC103505560</name>
</gene>
<feature type="domain" description="Integrase catalytic" evidence="1">
    <location>
        <begin position="1634"/>
        <end position="1734"/>
    </location>
</feature>